<comment type="caution">
    <text evidence="4">The sequence shown here is derived from an EMBL/GenBank/DDBJ whole genome shotgun (WGS) entry which is preliminary data.</text>
</comment>
<accession>A0A4R1EZJ4</accession>
<evidence type="ECO:0000256" key="2">
    <source>
        <dbReference type="ARBA" id="ARBA00022722"/>
    </source>
</evidence>
<evidence type="ECO:0000256" key="1">
    <source>
        <dbReference type="ARBA" id="ARBA00006429"/>
    </source>
</evidence>
<keyword evidence="5" id="KW-1185">Reference proteome</keyword>
<proteinExistence type="inferred from homology"/>
<dbReference type="EMBL" id="SMFQ01000003">
    <property type="protein sequence ID" value="TCJ87327.1"/>
    <property type="molecule type" value="Genomic_DNA"/>
</dbReference>
<evidence type="ECO:0000313" key="5">
    <source>
        <dbReference type="Proteomes" id="UP000294887"/>
    </source>
</evidence>
<evidence type="ECO:0000256" key="3">
    <source>
        <dbReference type="ARBA" id="ARBA00022801"/>
    </source>
</evidence>
<sequence>MCDREITMLKLAPMNRPQTHLGSYQQAIRLFWKELYTTGGKTLYSQQHFGPTKPDWINIEHVFPMAWVVKALKCKDRRDCRSNSTKFNYIESDMHNLFPSRRDLNMLRASHRFGSINHTKPAKADNIDRAIKGEIRLIGSYDFKIDNKKRMVEPAPASQGEIARAMFHMSATYKLKLFSKQAQTLAYWNKVDQPSKEEKRRNDIIESLQGTRNHFIDYPGEIEDLI</sequence>
<keyword evidence="2" id="KW-0540">Nuclease</keyword>
<dbReference type="InterPro" id="IPR044925">
    <property type="entry name" value="His-Me_finger_sf"/>
</dbReference>
<dbReference type="PANTHER" id="PTHR33607:SF2">
    <property type="entry name" value="ENDONUCLEASE-1"/>
    <property type="match status" value="1"/>
</dbReference>
<protein>
    <submittedName>
        <fullName evidence="4">Deoxyribonuclease-1</fullName>
    </submittedName>
</protein>
<dbReference type="Pfam" id="PF04231">
    <property type="entry name" value="Endonuclease_1"/>
    <property type="match status" value="1"/>
</dbReference>
<evidence type="ECO:0000313" key="4">
    <source>
        <dbReference type="EMBL" id="TCJ87327.1"/>
    </source>
</evidence>
<reference evidence="4 5" key="1">
    <citation type="submission" date="2019-03" db="EMBL/GenBank/DDBJ databases">
        <title>Genomic Encyclopedia of Type Strains, Phase IV (KMG-IV): sequencing the most valuable type-strain genomes for metagenomic binning, comparative biology and taxonomic classification.</title>
        <authorList>
            <person name="Goeker M."/>
        </authorList>
    </citation>
    <scope>NUCLEOTIDE SEQUENCE [LARGE SCALE GENOMIC DNA]</scope>
    <source>
        <strain evidence="4 5">DSM 24830</strain>
    </source>
</reference>
<dbReference type="GO" id="GO:0016787">
    <property type="term" value="F:hydrolase activity"/>
    <property type="evidence" value="ECO:0007669"/>
    <property type="project" value="UniProtKB-KW"/>
</dbReference>
<dbReference type="InterPro" id="IPR007346">
    <property type="entry name" value="Endonuclease-I"/>
</dbReference>
<dbReference type="PANTHER" id="PTHR33607">
    <property type="entry name" value="ENDONUCLEASE-1"/>
    <property type="match status" value="1"/>
</dbReference>
<dbReference type="Proteomes" id="UP000294887">
    <property type="component" value="Unassembled WGS sequence"/>
</dbReference>
<comment type="similarity">
    <text evidence="1">Belongs to the EndA/NucM nuclease family.</text>
</comment>
<keyword evidence="3" id="KW-0378">Hydrolase</keyword>
<gene>
    <name evidence="4" type="ORF">EV695_1837</name>
</gene>
<name>A0A4R1EZJ4_9GAMM</name>
<dbReference type="SUPFAM" id="SSF54060">
    <property type="entry name" value="His-Me finger endonucleases"/>
    <property type="match status" value="1"/>
</dbReference>
<dbReference type="AlphaFoldDB" id="A0A4R1EZJ4"/>
<organism evidence="4 5">
    <name type="scientific">Cocleimonas flava</name>
    <dbReference type="NCBI Taxonomy" id="634765"/>
    <lineage>
        <taxon>Bacteria</taxon>
        <taxon>Pseudomonadati</taxon>
        <taxon>Pseudomonadota</taxon>
        <taxon>Gammaproteobacteria</taxon>
        <taxon>Thiotrichales</taxon>
        <taxon>Thiotrichaceae</taxon>
        <taxon>Cocleimonas</taxon>
    </lineage>
</organism>
<dbReference type="GO" id="GO:0004518">
    <property type="term" value="F:nuclease activity"/>
    <property type="evidence" value="ECO:0007669"/>
    <property type="project" value="UniProtKB-KW"/>
</dbReference>